<gene>
    <name evidence="2" type="ORF">PMAYCL1PPCAC_32435</name>
    <name evidence="3" type="ORF">PMAYCL1PPCAC_32436</name>
</gene>
<protein>
    <submittedName>
        <fullName evidence="2">Uncharacterized protein</fullName>
    </submittedName>
</protein>
<name>A0AAN5DGB5_9BILA</name>
<dbReference type="AlphaFoldDB" id="A0AAN5DGB5"/>
<proteinExistence type="predicted"/>
<feature type="non-terminal residue" evidence="2">
    <location>
        <position position="1"/>
    </location>
</feature>
<dbReference type="EMBL" id="BTRK01000006">
    <property type="protein sequence ID" value="GMR62240.1"/>
    <property type="molecule type" value="Genomic_DNA"/>
</dbReference>
<dbReference type="EMBL" id="BTRK01000006">
    <property type="protein sequence ID" value="GMR62241.1"/>
    <property type="molecule type" value="Genomic_DNA"/>
</dbReference>
<keyword evidence="4" id="KW-1185">Reference proteome</keyword>
<keyword evidence="1" id="KW-1133">Transmembrane helix</keyword>
<evidence type="ECO:0000313" key="3">
    <source>
        <dbReference type="EMBL" id="GMR62241.1"/>
    </source>
</evidence>
<keyword evidence="1" id="KW-0812">Transmembrane</keyword>
<comment type="caution">
    <text evidence="2">The sequence shown here is derived from an EMBL/GenBank/DDBJ whole genome shotgun (WGS) entry which is preliminary data.</text>
</comment>
<sequence>LQAKIFMKSDCVIGIEQFPSVRREHTTKSKTLLSYEKSSVNVRKNSERLSIRARYTRPFAMFILAMIVAALIFLVAIAFQTWERQSSQ</sequence>
<accession>A0AAN5DGB5</accession>
<keyword evidence="1" id="KW-0472">Membrane</keyword>
<dbReference type="Proteomes" id="UP001328107">
    <property type="component" value="Unassembled WGS sequence"/>
</dbReference>
<evidence type="ECO:0000313" key="2">
    <source>
        <dbReference type="EMBL" id="GMR62240.1"/>
    </source>
</evidence>
<evidence type="ECO:0000313" key="4">
    <source>
        <dbReference type="Proteomes" id="UP001328107"/>
    </source>
</evidence>
<organism evidence="2 4">
    <name type="scientific">Pristionchus mayeri</name>
    <dbReference type="NCBI Taxonomy" id="1317129"/>
    <lineage>
        <taxon>Eukaryota</taxon>
        <taxon>Metazoa</taxon>
        <taxon>Ecdysozoa</taxon>
        <taxon>Nematoda</taxon>
        <taxon>Chromadorea</taxon>
        <taxon>Rhabditida</taxon>
        <taxon>Rhabditina</taxon>
        <taxon>Diplogasteromorpha</taxon>
        <taxon>Diplogasteroidea</taxon>
        <taxon>Neodiplogasteridae</taxon>
        <taxon>Pristionchus</taxon>
    </lineage>
</organism>
<feature type="transmembrane region" description="Helical" evidence="1">
    <location>
        <begin position="59"/>
        <end position="82"/>
    </location>
</feature>
<reference evidence="2" key="2">
    <citation type="submission" date="2023-06" db="EMBL/GenBank/DDBJ databases">
        <title>Genome assembly of Pristionchus species.</title>
        <authorList>
            <person name="Yoshida K."/>
            <person name="Sommer R.J."/>
        </authorList>
    </citation>
    <scope>NUCLEOTIDE SEQUENCE</scope>
    <source>
        <strain evidence="2">RS5460</strain>
    </source>
</reference>
<reference evidence="4" key="1">
    <citation type="submission" date="2022-10" db="EMBL/GenBank/DDBJ databases">
        <title>Genome assembly of Pristionchus species.</title>
        <authorList>
            <person name="Yoshida K."/>
            <person name="Sommer R.J."/>
        </authorList>
    </citation>
    <scope>NUCLEOTIDE SEQUENCE [LARGE SCALE GENOMIC DNA]</scope>
    <source>
        <strain evidence="3 4">RS5460</strain>
    </source>
</reference>
<evidence type="ECO:0000256" key="1">
    <source>
        <dbReference type="SAM" id="Phobius"/>
    </source>
</evidence>